<keyword evidence="3 14" id="KW-0812">Transmembrane</keyword>
<feature type="transmembrane region" description="Helical" evidence="14">
    <location>
        <begin position="96"/>
        <end position="117"/>
    </location>
</feature>
<reference evidence="17" key="1">
    <citation type="submission" date="2020-07" db="EMBL/GenBank/DDBJ databases">
        <title>Huge and variable diversity of episymbiotic CPR bacteria and DPANN archaea in groundwater ecosystems.</title>
        <authorList>
            <person name="He C.Y."/>
            <person name="Keren R."/>
            <person name="Whittaker M."/>
            <person name="Farag I.F."/>
            <person name="Doudna J."/>
            <person name="Cate J.H.D."/>
            <person name="Banfield J.F."/>
        </authorList>
    </citation>
    <scope>NUCLEOTIDE SEQUENCE</scope>
    <source>
        <strain evidence="17">NC_groundwater_1664_Pr3_B-0.1um_52_9</strain>
    </source>
</reference>
<feature type="transmembrane region" description="Helical" evidence="14">
    <location>
        <begin position="324"/>
        <end position="344"/>
    </location>
</feature>
<evidence type="ECO:0000259" key="15">
    <source>
        <dbReference type="Pfam" id="PF01435"/>
    </source>
</evidence>
<evidence type="ECO:0000256" key="12">
    <source>
        <dbReference type="PIRSR" id="PIRSR627057-2"/>
    </source>
</evidence>
<dbReference type="CDD" id="cd07343">
    <property type="entry name" value="M48A_Zmpste24p_like"/>
    <property type="match status" value="1"/>
</dbReference>
<evidence type="ECO:0000256" key="14">
    <source>
        <dbReference type="SAM" id="Phobius"/>
    </source>
</evidence>
<dbReference type="Gene3D" id="3.30.2010.10">
    <property type="entry name" value="Metalloproteases ('zincins'), catalytic domain"/>
    <property type="match status" value="1"/>
</dbReference>
<evidence type="ECO:0000256" key="4">
    <source>
        <dbReference type="ARBA" id="ARBA00022723"/>
    </source>
</evidence>
<gene>
    <name evidence="17" type="ORF">HY912_11710</name>
</gene>
<sequence length="420" mass="48141">MIEWNLASLGFVGIYLFQLAFAIEIELLNRRRLRESGNAVPDCMKAFIDEQKLASISAYSIDRSRIFLIQKISGDLILLVIVLSGLLTWINGFFASLNFLLAGLGFFLLLGSVSFLLELPFDYYDTFVLEEKYGFNRSDFRTWITDNLKASVVSAILLVITLAPLLWTIHVSPHHWWLLGFLLVALIQFLLVVLYPLVIAPLFNKFEPLHDRELAQKVERLVQETGMRTEGIFQMDAGKRSGHSNAYFTGFGKSKRIVLFDTLIGSHTHDEILAVLAHELGHFKLRHVAKTYMIGLAAMLAGFYFTYLLLNWPPLDRTFNFDPGQYHVALFLVSVFWRKLAFFLRPLAAWVSRRFERSADEFAADLLGNPQPLTTALKKLASYNLSNLNPHPFYVWFYYSHPPLRQRLEHLESTPGIATR</sequence>
<feature type="domain" description="Peptidase M48" evidence="15">
    <location>
        <begin position="208"/>
        <end position="413"/>
    </location>
</feature>
<dbReference type="GO" id="GO:0004222">
    <property type="term" value="F:metalloendopeptidase activity"/>
    <property type="evidence" value="ECO:0007669"/>
    <property type="project" value="InterPro"/>
</dbReference>
<feature type="binding site" evidence="12">
    <location>
        <position position="356"/>
    </location>
    <ligand>
        <name>Zn(2+)</name>
        <dbReference type="ChEBI" id="CHEBI:29105"/>
        <note>catalytic</note>
    </ligand>
</feature>
<comment type="subcellular location">
    <subcellularLocation>
        <location evidence="1">Endoplasmic reticulum membrane</location>
        <topology evidence="1">Multi-pass membrane protein</topology>
    </subcellularLocation>
</comment>
<feature type="transmembrane region" description="Helical" evidence="14">
    <location>
        <begin position="6"/>
        <end position="25"/>
    </location>
</feature>
<dbReference type="AlphaFoldDB" id="A0A9D6V3X1"/>
<keyword evidence="10 14" id="KW-0472">Membrane</keyword>
<feature type="transmembrane region" description="Helical" evidence="14">
    <location>
        <begin position="176"/>
        <end position="203"/>
    </location>
</feature>
<evidence type="ECO:0000256" key="11">
    <source>
        <dbReference type="PIRSR" id="PIRSR627057-1"/>
    </source>
</evidence>
<feature type="transmembrane region" description="Helical" evidence="14">
    <location>
        <begin position="292"/>
        <end position="312"/>
    </location>
</feature>
<keyword evidence="9 13" id="KW-0482">Metalloprotease</keyword>
<name>A0A9D6V3X1_9BACT</name>
<dbReference type="EMBL" id="JACRDE010000309">
    <property type="protein sequence ID" value="MBI5250150.1"/>
    <property type="molecule type" value="Genomic_DNA"/>
</dbReference>
<keyword evidence="7 12" id="KW-0862">Zinc</keyword>
<evidence type="ECO:0000256" key="10">
    <source>
        <dbReference type="ARBA" id="ARBA00023136"/>
    </source>
</evidence>
<feature type="transmembrane region" description="Helical" evidence="14">
    <location>
        <begin position="150"/>
        <end position="170"/>
    </location>
</feature>
<evidence type="ECO:0000313" key="18">
    <source>
        <dbReference type="Proteomes" id="UP000807825"/>
    </source>
</evidence>
<evidence type="ECO:0000256" key="13">
    <source>
        <dbReference type="RuleBase" id="RU003983"/>
    </source>
</evidence>
<evidence type="ECO:0000256" key="5">
    <source>
        <dbReference type="ARBA" id="ARBA00022801"/>
    </source>
</evidence>
<keyword evidence="2 13" id="KW-0645">Protease</keyword>
<dbReference type="InterPro" id="IPR027057">
    <property type="entry name" value="CAXX_Prtase_1"/>
</dbReference>
<feature type="active site" evidence="11">
    <location>
        <position position="279"/>
    </location>
</feature>
<dbReference type="Proteomes" id="UP000807825">
    <property type="component" value="Unassembled WGS sequence"/>
</dbReference>
<feature type="active site" description="Proton donor" evidence="11">
    <location>
        <position position="360"/>
    </location>
</feature>
<dbReference type="FunFam" id="3.30.2010.10:FF:000002">
    <property type="entry name" value="CAAX prenyl protease"/>
    <property type="match status" value="1"/>
</dbReference>
<evidence type="ECO:0000256" key="7">
    <source>
        <dbReference type="ARBA" id="ARBA00022833"/>
    </source>
</evidence>
<keyword evidence="8 14" id="KW-1133">Transmembrane helix</keyword>
<evidence type="ECO:0000256" key="1">
    <source>
        <dbReference type="ARBA" id="ARBA00004477"/>
    </source>
</evidence>
<keyword evidence="4 12" id="KW-0479">Metal-binding</keyword>
<protein>
    <submittedName>
        <fullName evidence="17">M48 family metallopeptidase</fullName>
    </submittedName>
</protein>
<evidence type="ECO:0000256" key="8">
    <source>
        <dbReference type="ARBA" id="ARBA00022989"/>
    </source>
</evidence>
<evidence type="ECO:0000256" key="2">
    <source>
        <dbReference type="ARBA" id="ARBA00022670"/>
    </source>
</evidence>
<feature type="transmembrane region" description="Helical" evidence="14">
    <location>
        <begin position="72"/>
        <end position="90"/>
    </location>
</feature>
<feature type="domain" description="CAAX prenyl protease 1 N-terminal" evidence="16">
    <location>
        <begin position="31"/>
        <end position="205"/>
    </location>
</feature>
<organism evidence="17 18">
    <name type="scientific">Desulfomonile tiedjei</name>
    <dbReference type="NCBI Taxonomy" id="2358"/>
    <lineage>
        <taxon>Bacteria</taxon>
        <taxon>Pseudomonadati</taxon>
        <taxon>Thermodesulfobacteriota</taxon>
        <taxon>Desulfomonilia</taxon>
        <taxon>Desulfomonilales</taxon>
        <taxon>Desulfomonilaceae</taxon>
        <taxon>Desulfomonile</taxon>
    </lineage>
</organism>
<dbReference type="InterPro" id="IPR032456">
    <property type="entry name" value="Peptidase_M48_N"/>
</dbReference>
<dbReference type="Pfam" id="PF16491">
    <property type="entry name" value="Peptidase_M48_N"/>
    <property type="match status" value="1"/>
</dbReference>
<evidence type="ECO:0000313" key="17">
    <source>
        <dbReference type="EMBL" id="MBI5250150.1"/>
    </source>
</evidence>
<feature type="binding site" evidence="12">
    <location>
        <position position="282"/>
    </location>
    <ligand>
        <name>Zn(2+)</name>
        <dbReference type="ChEBI" id="CHEBI:29105"/>
        <note>catalytic</note>
    </ligand>
</feature>
<evidence type="ECO:0000259" key="16">
    <source>
        <dbReference type="Pfam" id="PF16491"/>
    </source>
</evidence>
<evidence type="ECO:0000256" key="6">
    <source>
        <dbReference type="ARBA" id="ARBA00022824"/>
    </source>
</evidence>
<comment type="caution">
    <text evidence="17">The sequence shown here is derived from an EMBL/GenBank/DDBJ whole genome shotgun (WGS) entry which is preliminary data.</text>
</comment>
<dbReference type="GO" id="GO:0046872">
    <property type="term" value="F:metal ion binding"/>
    <property type="evidence" value="ECO:0007669"/>
    <property type="project" value="UniProtKB-KW"/>
</dbReference>
<evidence type="ECO:0000256" key="3">
    <source>
        <dbReference type="ARBA" id="ARBA00022692"/>
    </source>
</evidence>
<keyword evidence="5 13" id="KW-0378">Hydrolase</keyword>
<dbReference type="InterPro" id="IPR001915">
    <property type="entry name" value="Peptidase_M48"/>
</dbReference>
<comment type="similarity">
    <text evidence="13">Belongs to the peptidase M48 family.</text>
</comment>
<proteinExistence type="inferred from homology"/>
<dbReference type="PANTHER" id="PTHR10120">
    <property type="entry name" value="CAAX PRENYL PROTEASE 1"/>
    <property type="match status" value="1"/>
</dbReference>
<comment type="cofactor">
    <cofactor evidence="12 13">
        <name>Zn(2+)</name>
        <dbReference type="ChEBI" id="CHEBI:29105"/>
    </cofactor>
    <text evidence="12 13">Binds 1 zinc ion per subunit.</text>
</comment>
<feature type="binding site" evidence="12">
    <location>
        <position position="278"/>
    </location>
    <ligand>
        <name>Zn(2+)</name>
        <dbReference type="ChEBI" id="CHEBI:29105"/>
        <note>catalytic</note>
    </ligand>
</feature>
<dbReference type="Pfam" id="PF01435">
    <property type="entry name" value="Peptidase_M48"/>
    <property type="match status" value="1"/>
</dbReference>
<dbReference type="GO" id="GO:0071586">
    <property type="term" value="P:CAAX-box protein processing"/>
    <property type="evidence" value="ECO:0007669"/>
    <property type="project" value="InterPro"/>
</dbReference>
<keyword evidence="6" id="KW-0256">Endoplasmic reticulum</keyword>
<evidence type="ECO:0000256" key="9">
    <source>
        <dbReference type="ARBA" id="ARBA00023049"/>
    </source>
</evidence>
<accession>A0A9D6V3X1</accession>